<feature type="compositionally biased region" description="Acidic residues" evidence="1">
    <location>
        <begin position="54"/>
        <end position="73"/>
    </location>
</feature>
<gene>
    <name evidence="2" type="ORF">F4561_000712</name>
</gene>
<dbReference type="EMBL" id="JACHJT010000001">
    <property type="protein sequence ID" value="MBB4929892.1"/>
    <property type="molecule type" value="Genomic_DNA"/>
</dbReference>
<organism evidence="2 3">
    <name type="scientific">Lipingzhangella halophila</name>
    <dbReference type="NCBI Taxonomy" id="1783352"/>
    <lineage>
        <taxon>Bacteria</taxon>
        <taxon>Bacillati</taxon>
        <taxon>Actinomycetota</taxon>
        <taxon>Actinomycetes</taxon>
        <taxon>Streptosporangiales</taxon>
        <taxon>Nocardiopsidaceae</taxon>
        <taxon>Lipingzhangella</taxon>
    </lineage>
</organism>
<sequence length="73" mass="7985">MTSHQQPGESTEEENGEPALESAEADSAEQRADIAETPPDWMRSGYPGAGTEASEADTVEQLQEVELDEDDYR</sequence>
<evidence type="ECO:0000313" key="3">
    <source>
        <dbReference type="Proteomes" id="UP000523007"/>
    </source>
</evidence>
<feature type="region of interest" description="Disordered" evidence="1">
    <location>
        <begin position="1"/>
        <end position="73"/>
    </location>
</feature>
<evidence type="ECO:0000313" key="2">
    <source>
        <dbReference type="EMBL" id="MBB4929892.1"/>
    </source>
</evidence>
<comment type="caution">
    <text evidence="2">The sequence shown here is derived from an EMBL/GenBank/DDBJ whole genome shotgun (WGS) entry which is preliminary data.</text>
</comment>
<dbReference type="RefSeq" id="WP_184574722.1">
    <property type="nucleotide sequence ID" value="NZ_JACHJT010000001.1"/>
</dbReference>
<name>A0A7W7W0G8_9ACTN</name>
<proteinExistence type="predicted"/>
<dbReference type="Proteomes" id="UP000523007">
    <property type="component" value="Unassembled WGS sequence"/>
</dbReference>
<protein>
    <submittedName>
        <fullName evidence="2">Uncharacterized protein</fullName>
    </submittedName>
</protein>
<keyword evidence="3" id="KW-1185">Reference proteome</keyword>
<accession>A0A7W7W0G8</accession>
<dbReference type="AlphaFoldDB" id="A0A7W7W0G8"/>
<evidence type="ECO:0000256" key="1">
    <source>
        <dbReference type="SAM" id="MobiDB-lite"/>
    </source>
</evidence>
<reference evidence="2 3" key="1">
    <citation type="submission" date="2020-08" db="EMBL/GenBank/DDBJ databases">
        <title>Sequencing the genomes of 1000 actinobacteria strains.</title>
        <authorList>
            <person name="Klenk H.-P."/>
        </authorList>
    </citation>
    <scope>NUCLEOTIDE SEQUENCE [LARGE SCALE GENOMIC DNA]</scope>
    <source>
        <strain evidence="2 3">DSM 102030</strain>
    </source>
</reference>